<evidence type="ECO:0000313" key="2">
    <source>
        <dbReference type="Proteomes" id="UP001054252"/>
    </source>
</evidence>
<protein>
    <submittedName>
        <fullName evidence="1">Uncharacterized protein</fullName>
    </submittedName>
</protein>
<dbReference type="Proteomes" id="UP001054252">
    <property type="component" value="Unassembled WGS sequence"/>
</dbReference>
<sequence>MKDLKLLSPPPPAAFVKFSKSYRGDTEDVVLDSVPSSSQSQYEFMSGNDLSCYVEKP</sequence>
<dbReference type="EMBL" id="BPVZ01000108">
    <property type="protein sequence ID" value="GKV35076.1"/>
    <property type="molecule type" value="Genomic_DNA"/>
</dbReference>
<organism evidence="1 2">
    <name type="scientific">Rubroshorea leprosula</name>
    <dbReference type="NCBI Taxonomy" id="152421"/>
    <lineage>
        <taxon>Eukaryota</taxon>
        <taxon>Viridiplantae</taxon>
        <taxon>Streptophyta</taxon>
        <taxon>Embryophyta</taxon>
        <taxon>Tracheophyta</taxon>
        <taxon>Spermatophyta</taxon>
        <taxon>Magnoliopsida</taxon>
        <taxon>eudicotyledons</taxon>
        <taxon>Gunneridae</taxon>
        <taxon>Pentapetalae</taxon>
        <taxon>rosids</taxon>
        <taxon>malvids</taxon>
        <taxon>Malvales</taxon>
        <taxon>Dipterocarpaceae</taxon>
        <taxon>Rubroshorea</taxon>
    </lineage>
</organism>
<name>A0AAV5LCT4_9ROSI</name>
<proteinExistence type="predicted"/>
<comment type="caution">
    <text evidence="1">The sequence shown here is derived from an EMBL/GenBank/DDBJ whole genome shotgun (WGS) entry which is preliminary data.</text>
</comment>
<gene>
    <name evidence="1" type="ORF">SLEP1_g43390</name>
</gene>
<dbReference type="AlphaFoldDB" id="A0AAV5LCT4"/>
<evidence type="ECO:0000313" key="1">
    <source>
        <dbReference type="EMBL" id="GKV35076.1"/>
    </source>
</evidence>
<reference evidence="1 2" key="1">
    <citation type="journal article" date="2021" name="Commun. Biol.">
        <title>The genome of Shorea leprosula (Dipterocarpaceae) highlights the ecological relevance of drought in aseasonal tropical rainforests.</title>
        <authorList>
            <person name="Ng K.K.S."/>
            <person name="Kobayashi M.J."/>
            <person name="Fawcett J.A."/>
            <person name="Hatakeyama M."/>
            <person name="Paape T."/>
            <person name="Ng C.H."/>
            <person name="Ang C.C."/>
            <person name="Tnah L.H."/>
            <person name="Lee C.T."/>
            <person name="Nishiyama T."/>
            <person name="Sese J."/>
            <person name="O'Brien M.J."/>
            <person name="Copetti D."/>
            <person name="Mohd Noor M.I."/>
            <person name="Ong R.C."/>
            <person name="Putra M."/>
            <person name="Sireger I.Z."/>
            <person name="Indrioko S."/>
            <person name="Kosugi Y."/>
            <person name="Izuno A."/>
            <person name="Isagi Y."/>
            <person name="Lee S.L."/>
            <person name="Shimizu K.K."/>
        </authorList>
    </citation>
    <scope>NUCLEOTIDE SEQUENCE [LARGE SCALE GENOMIC DNA]</scope>
    <source>
        <strain evidence="1">214</strain>
    </source>
</reference>
<accession>A0AAV5LCT4</accession>
<keyword evidence="2" id="KW-1185">Reference proteome</keyword>